<dbReference type="CDD" id="cd04515">
    <property type="entry name" value="Alpha_kinase"/>
    <property type="match status" value="1"/>
</dbReference>
<dbReference type="EMBL" id="JAACJP010000024">
    <property type="protein sequence ID" value="KAF5377218.1"/>
    <property type="molecule type" value="Genomic_DNA"/>
</dbReference>
<dbReference type="AlphaFoldDB" id="A0A8H5H5R0"/>
<keyword evidence="3" id="KW-0547">Nucleotide-binding</keyword>
<evidence type="ECO:0000256" key="2">
    <source>
        <dbReference type="ARBA" id="ARBA00022679"/>
    </source>
</evidence>
<protein>
    <recommendedName>
        <fullName evidence="6">Alpha-type protein kinase domain-containing protein</fullName>
    </recommendedName>
</protein>
<dbReference type="SMART" id="SM00811">
    <property type="entry name" value="Alpha_kinase"/>
    <property type="match status" value="1"/>
</dbReference>
<dbReference type="InterPro" id="IPR004166">
    <property type="entry name" value="a-kinase_dom"/>
</dbReference>
<dbReference type="GO" id="GO:1903013">
    <property type="term" value="P:response to differentiation-inducing factor 1"/>
    <property type="evidence" value="ECO:0007669"/>
    <property type="project" value="TreeGrafter"/>
</dbReference>
<dbReference type="Pfam" id="PF02816">
    <property type="entry name" value="Alpha_kinase"/>
    <property type="match status" value="1"/>
</dbReference>
<dbReference type="OrthoDB" id="301415at2759"/>
<comment type="caution">
    <text evidence="7">The sequence shown here is derived from an EMBL/GenBank/DDBJ whole genome shotgun (WGS) entry which is preliminary data.</text>
</comment>
<dbReference type="SUPFAM" id="SSF56112">
    <property type="entry name" value="Protein kinase-like (PK-like)"/>
    <property type="match status" value="1"/>
</dbReference>
<dbReference type="GO" id="GO:0031037">
    <property type="term" value="P:myosin II filament disassembly"/>
    <property type="evidence" value="ECO:0007669"/>
    <property type="project" value="TreeGrafter"/>
</dbReference>
<dbReference type="GO" id="GO:0005524">
    <property type="term" value="F:ATP binding"/>
    <property type="evidence" value="ECO:0007669"/>
    <property type="project" value="UniProtKB-KW"/>
</dbReference>
<evidence type="ECO:0000256" key="5">
    <source>
        <dbReference type="ARBA" id="ARBA00022840"/>
    </source>
</evidence>
<sequence length="653" mass="71414">MMAKAIHCSSHPQLATMGVCTGCAILFRKLTEDQCMKCIKLSRASSTVEREAIEAQPQCEGCSVVFPYMKNVLCGACREADSCQETEAAGAGASSLTDNILGRAAAFQASANQHRLSQPAPKNKSLEAADAARLKAKLAALHKQTKSDVITAEASLFYYPKNGTAAKKVFDIFVDRLSHITDCRHIKAQLLPDYKKYFGTDPAKTLLDGVRGTLEKAWLMTPAASVNGVKLNFQDAEFGIVSAKSIINFKPTEEHLVGTVEAMFNNLRSESKVSDIDYKARKLTLRVYAHELASASTLSIIIARQVDDDDLFFTSTRPSARRSGTRSMARGQSAVKRKASTSISTTTEYTSAFRPRKAPVMPQIDFDKYSFEKIAFTADAEGNLDEFLTRDEEIEVAKGWRQFIAAGKAEGGYISKGATKYAFMGRIGSKMYAIFQCGVDSQVDEASNRADLIAELKLLALGQYFADSFATRAKACGVRIPKIRWNSEGAFVGKATNCWPDDESSLMFESFLAAPLLDTSVVYTERKFSGSDVAGRSADVVGSALDAYAHHTLVDTEGQILLTDLQGVVGSDQSVILFDPQAHSCAKDTGFWDQGSDGIKVWEKAHKCNELCKQLKLKDGMVKGERNELTMPEICRYEGVSRFVNEDGQLYGA</sequence>
<dbReference type="PROSITE" id="PS51158">
    <property type="entry name" value="ALPHA_KINASE"/>
    <property type="match status" value="1"/>
</dbReference>
<keyword evidence="1" id="KW-0723">Serine/threonine-protein kinase</keyword>
<gene>
    <name evidence="7" type="ORF">D9615_006391</name>
</gene>
<keyword evidence="2" id="KW-0808">Transferase</keyword>
<dbReference type="PANTHER" id="PTHR45992:SF2">
    <property type="entry name" value="EUKARYOTIC ELONGATION FACTOR 2 KINASE"/>
    <property type="match status" value="1"/>
</dbReference>
<dbReference type="InterPro" id="IPR051852">
    <property type="entry name" value="Alpha-type_PK"/>
</dbReference>
<evidence type="ECO:0000259" key="6">
    <source>
        <dbReference type="PROSITE" id="PS51158"/>
    </source>
</evidence>
<organism evidence="7 8">
    <name type="scientific">Tricholomella constricta</name>
    <dbReference type="NCBI Taxonomy" id="117010"/>
    <lineage>
        <taxon>Eukaryota</taxon>
        <taxon>Fungi</taxon>
        <taxon>Dikarya</taxon>
        <taxon>Basidiomycota</taxon>
        <taxon>Agaricomycotina</taxon>
        <taxon>Agaricomycetes</taxon>
        <taxon>Agaricomycetidae</taxon>
        <taxon>Agaricales</taxon>
        <taxon>Tricholomatineae</taxon>
        <taxon>Lyophyllaceae</taxon>
        <taxon>Tricholomella</taxon>
    </lineage>
</organism>
<keyword evidence="4" id="KW-0418">Kinase</keyword>
<evidence type="ECO:0000256" key="4">
    <source>
        <dbReference type="ARBA" id="ARBA00022777"/>
    </source>
</evidence>
<accession>A0A8H5H5R0</accession>
<proteinExistence type="predicted"/>
<feature type="domain" description="Alpha-type protein kinase" evidence="6">
    <location>
        <begin position="341"/>
        <end position="620"/>
    </location>
</feature>
<evidence type="ECO:0000313" key="8">
    <source>
        <dbReference type="Proteomes" id="UP000565441"/>
    </source>
</evidence>
<keyword evidence="8" id="KW-1185">Reference proteome</keyword>
<dbReference type="GO" id="GO:0004674">
    <property type="term" value="F:protein serine/threonine kinase activity"/>
    <property type="evidence" value="ECO:0007669"/>
    <property type="project" value="UniProtKB-KW"/>
</dbReference>
<evidence type="ECO:0000313" key="7">
    <source>
        <dbReference type="EMBL" id="KAF5377218.1"/>
    </source>
</evidence>
<dbReference type="InterPro" id="IPR011009">
    <property type="entry name" value="Kinase-like_dom_sf"/>
</dbReference>
<name>A0A8H5H5R0_9AGAR</name>
<dbReference type="PANTHER" id="PTHR45992">
    <property type="entry name" value="EUKARYOTIC ELONGATION FACTOR 2 KINASE-RELATED"/>
    <property type="match status" value="1"/>
</dbReference>
<dbReference type="Gene3D" id="3.20.200.10">
    <property type="entry name" value="MHCK/EF2 kinase"/>
    <property type="match status" value="1"/>
</dbReference>
<keyword evidence="5" id="KW-0067">ATP-binding</keyword>
<reference evidence="7 8" key="1">
    <citation type="journal article" date="2020" name="ISME J.">
        <title>Uncovering the hidden diversity of litter-decomposition mechanisms in mushroom-forming fungi.</title>
        <authorList>
            <person name="Floudas D."/>
            <person name="Bentzer J."/>
            <person name="Ahren D."/>
            <person name="Johansson T."/>
            <person name="Persson P."/>
            <person name="Tunlid A."/>
        </authorList>
    </citation>
    <scope>NUCLEOTIDE SEQUENCE [LARGE SCALE GENOMIC DNA]</scope>
    <source>
        <strain evidence="7 8">CBS 661.87</strain>
    </source>
</reference>
<evidence type="ECO:0000256" key="3">
    <source>
        <dbReference type="ARBA" id="ARBA00022741"/>
    </source>
</evidence>
<evidence type="ECO:0000256" key="1">
    <source>
        <dbReference type="ARBA" id="ARBA00022527"/>
    </source>
</evidence>
<dbReference type="Proteomes" id="UP000565441">
    <property type="component" value="Unassembled WGS sequence"/>
</dbReference>